<organism evidence="1 2">
    <name type="scientific">Candida boidinii</name>
    <name type="common">Yeast</name>
    <dbReference type="NCBI Taxonomy" id="5477"/>
    <lineage>
        <taxon>Eukaryota</taxon>
        <taxon>Fungi</taxon>
        <taxon>Dikarya</taxon>
        <taxon>Ascomycota</taxon>
        <taxon>Saccharomycotina</taxon>
        <taxon>Pichiomycetes</taxon>
        <taxon>Pichiales</taxon>
        <taxon>Pichiaceae</taxon>
        <taxon>Ogataea</taxon>
        <taxon>Ogataea/Candida clade</taxon>
    </lineage>
</organism>
<accession>A0ACB5TZD6</accession>
<dbReference type="EMBL" id="BSXV01003373">
    <property type="protein sequence ID" value="GME98201.1"/>
    <property type="molecule type" value="Genomic_DNA"/>
</dbReference>
<sequence length="154" mass="17706">MLNLKQQQQQQQSHNRDVEKSGESELIPQQQFKGSSKKEKSLERNLKKLINADPKKAHIVNPKSPRNSTYQKDDSDDYDTDETSDNYNYDNDSDENSSDDDSDNNEDSDIDEDDDDDYEKNSPTESNTEKKRRLAALGKSARELDDEEEDPKTA</sequence>
<keyword evidence="2" id="KW-1185">Reference proteome</keyword>
<name>A0ACB5TZD6_CANBO</name>
<gene>
    <name evidence="1" type="ORF">Cboi01_000487000</name>
</gene>
<proteinExistence type="predicted"/>
<dbReference type="Proteomes" id="UP001165101">
    <property type="component" value="Unassembled WGS sequence"/>
</dbReference>
<evidence type="ECO:0000313" key="2">
    <source>
        <dbReference type="Proteomes" id="UP001165101"/>
    </source>
</evidence>
<evidence type="ECO:0000313" key="1">
    <source>
        <dbReference type="EMBL" id="GME98201.1"/>
    </source>
</evidence>
<comment type="caution">
    <text evidence="1">The sequence shown here is derived from an EMBL/GenBank/DDBJ whole genome shotgun (WGS) entry which is preliminary data.</text>
</comment>
<reference evidence="1" key="1">
    <citation type="submission" date="2023-04" db="EMBL/GenBank/DDBJ databases">
        <title>Candida boidinii NBRC 1967.</title>
        <authorList>
            <person name="Ichikawa N."/>
            <person name="Sato H."/>
            <person name="Tonouchi N."/>
        </authorList>
    </citation>
    <scope>NUCLEOTIDE SEQUENCE</scope>
    <source>
        <strain evidence="1">NBRC 1967</strain>
    </source>
</reference>
<protein>
    <submittedName>
        <fullName evidence="1">Unnamed protein product</fullName>
    </submittedName>
</protein>